<feature type="signal peptide" evidence="1">
    <location>
        <begin position="1"/>
        <end position="19"/>
    </location>
</feature>
<dbReference type="Proteomes" id="UP000700212">
    <property type="component" value="Unassembled WGS sequence"/>
</dbReference>
<keyword evidence="1" id="KW-0732">Signal</keyword>
<accession>A0A921NCE5</accession>
<dbReference type="Pfam" id="PF16219">
    <property type="entry name" value="DUF4879"/>
    <property type="match status" value="1"/>
</dbReference>
<dbReference type="OrthoDB" id="5323736at2"/>
<sequence>MKKFITLAASAALSLSLFATNEIASANSEKTMDTLQVNSFKEHVLESIKSDYPNAQFVDITPEEYEQQKKISNTLSVTPYASAPPLSYVEVYAAWSTNYGAFEYFNPNQLSSNIDHGGEELVIVTAELGYGYLRKATMNNANLTQIDNQYIDLNGDNIVDGWYIFWDASGYENGSFYYENKSTNSPWNKMFDSMYIK</sequence>
<dbReference type="RefSeq" id="WP_108308470.1">
    <property type="nucleotide sequence ID" value="NZ_QAFW01000085.1"/>
</dbReference>
<protein>
    <submittedName>
        <fullName evidence="2">YolA family protein</fullName>
    </submittedName>
</protein>
<feature type="chain" id="PRO_5038358916" evidence="1">
    <location>
        <begin position="20"/>
        <end position="197"/>
    </location>
</feature>
<evidence type="ECO:0000313" key="2">
    <source>
        <dbReference type="EMBL" id="HJH10963.1"/>
    </source>
</evidence>
<proteinExistence type="predicted"/>
<evidence type="ECO:0000313" key="3">
    <source>
        <dbReference type="Proteomes" id="UP000700212"/>
    </source>
</evidence>
<comment type="caution">
    <text evidence="2">The sequence shown here is derived from an EMBL/GenBank/DDBJ whole genome shotgun (WGS) entry which is preliminary data.</text>
</comment>
<dbReference type="InterPro" id="IPR032624">
    <property type="entry name" value="DUF4879"/>
</dbReference>
<dbReference type="EMBL" id="DYTV01000056">
    <property type="protein sequence ID" value="HJH10963.1"/>
    <property type="molecule type" value="Genomic_DNA"/>
</dbReference>
<dbReference type="AlphaFoldDB" id="A0A921NCE5"/>
<evidence type="ECO:0000256" key="1">
    <source>
        <dbReference type="SAM" id="SignalP"/>
    </source>
</evidence>
<gene>
    <name evidence="2" type="ORF">K8V30_04575</name>
</gene>
<dbReference type="Gene3D" id="2.60.40.2870">
    <property type="match status" value="1"/>
</dbReference>
<reference evidence="2" key="2">
    <citation type="submission" date="2021-09" db="EMBL/GenBank/DDBJ databases">
        <authorList>
            <person name="Gilroy R."/>
        </authorList>
    </citation>
    <scope>NUCLEOTIDE SEQUENCE</scope>
    <source>
        <strain evidence="2">CHK160-4876</strain>
    </source>
</reference>
<name>A0A921NCE5_9BACL</name>
<organism evidence="2 3">
    <name type="scientific">Metalysinibacillus jejuensis</name>
    <dbReference type="NCBI Taxonomy" id="914327"/>
    <lineage>
        <taxon>Bacteria</taxon>
        <taxon>Bacillati</taxon>
        <taxon>Bacillota</taxon>
        <taxon>Bacilli</taxon>
        <taxon>Bacillales</taxon>
        <taxon>Caryophanaceae</taxon>
        <taxon>Metalysinibacillus</taxon>
    </lineage>
</organism>
<reference evidence="2" key="1">
    <citation type="journal article" date="2021" name="PeerJ">
        <title>Extensive microbial diversity within the chicken gut microbiome revealed by metagenomics and culture.</title>
        <authorList>
            <person name="Gilroy R."/>
            <person name="Ravi A."/>
            <person name="Getino M."/>
            <person name="Pursley I."/>
            <person name="Horton D.L."/>
            <person name="Alikhan N.F."/>
            <person name="Baker D."/>
            <person name="Gharbi K."/>
            <person name="Hall N."/>
            <person name="Watson M."/>
            <person name="Adriaenssens E.M."/>
            <person name="Foster-Nyarko E."/>
            <person name="Jarju S."/>
            <person name="Secka A."/>
            <person name="Antonio M."/>
            <person name="Oren A."/>
            <person name="Chaudhuri R.R."/>
            <person name="La Ragione R."/>
            <person name="Hildebrand F."/>
            <person name="Pallen M.J."/>
        </authorList>
    </citation>
    <scope>NUCLEOTIDE SEQUENCE</scope>
    <source>
        <strain evidence="2">CHK160-4876</strain>
    </source>
</reference>